<dbReference type="EC" id="2.7.11.1" evidence="3"/>
<feature type="region of interest" description="Disordered" evidence="25">
    <location>
        <begin position="213"/>
        <end position="532"/>
    </location>
</feature>
<evidence type="ECO:0000256" key="12">
    <source>
        <dbReference type="ARBA" id="ARBA00022777"/>
    </source>
</evidence>
<dbReference type="FunFam" id="1.10.510.10:FF:000078">
    <property type="entry name" value="Serine/threonine-protein kinase PRP4 homolog"/>
    <property type="match status" value="1"/>
</dbReference>
<keyword evidence="14" id="KW-0067">ATP-binding</keyword>
<evidence type="ECO:0000256" key="24">
    <source>
        <dbReference type="ARBA" id="ARBA00048977"/>
    </source>
</evidence>
<feature type="compositionally biased region" description="Basic and acidic residues" evidence="25">
    <location>
        <begin position="1"/>
        <end position="10"/>
    </location>
</feature>
<feature type="compositionally biased region" description="Basic and acidic residues" evidence="25">
    <location>
        <begin position="318"/>
        <end position="457"/>
    </location>
</feature>
<evidence type="ECO:0000256" key="3">
    <source>
        <dbReference type="ARBA" id="ARBA00012513"/>
    </source>
</evidence>
<feature type="compositionally biased region" description="Basic and acidic residues" evidence="25">
    <location>
        <begin position="463"/>
        <end position="499"/>
    </location>
</feature>
<dbReference type="AlphaFoldDB" id="A0A7R8X5P3"/>
<evidence type="ECO:0000256" key="20">
    <source>
        <dbReference type="ARBA" id="ARBA00023637"/>
    </source>
</evidence>
<dbReference type="PANTHER" id="PTHR24058:SF103">
    <property type="entry name" value="SERINE_THREONINE-PROTEIN KINASE PRP4 HOMOLOG"/>
    <property type="match status" value="1"/>
</dbReference>
<evidence type="ECO:0000256" key="10">
    <source>
        <dbReference type="ARBA" id="ARBA00022728"/>
    </source>
</evidence>
<comment type="catalytic activity">
    <reaction evidence="24">
        <text>L-seryl-[protein] + ATP = O-phospho-L-seryl-[protein] + ADP + H(+)</text>
        <dbReference type="Rhea" id="RHEA:17989"/>
        <dbReference type="Rhea" id="RHEA-COMP:9863"/>
        <dbReference type="Rhea" id="RHEA-COMP:11604"/>
        <dbReference type="ChEBI" id="CHEBI:15378"/>
        <dbReference type="ChEBI" id="CHEBI:29999"/>
        <dbReference type="ChEBI" id="CHEBI:30616"/>
        <dbReference type="ChEBI" id="CHEBI:83421"/>
        <dbReference type="ChEBI" id="CHEBI:456216"/>
        <dbReference type="EC" id="2.7.11.1"/>
    </reaction>
    <physiologicalReaction direction="left-to-right" evidence="24">
        <dbReference type="Rhea" id="RHEA:17990"/>
    </physiologicalReaction>
</comment>
<keyword evidence="5" id="KW-1017">Isopeptide bond</keyword>
<evidence type="ECO:0000313" key="28">
    <source>
        <dbReference type="Proteomes" id="UP000677054"/>
    </source>
</evidence>
<feature type="region of interest" description="Disordered" evidence="25">
    <location>
        <begin position="548"/>
        <end position="617"/>
    </location>
</feature>
<dbReference type="SUPFAM" id="SSF56112">
    <property type="entry name" value="Protein kinase-like (PK-like)"/>
    <property type="match status" value="1"/>
</dbReference>
<sequence length="980" mass="113838">MKTKTSKVEVDSSSEDSDSDDSSVEELRPQKKRAVLKNGEKSDGELDEDDDKKKHKKKRKKKHRHKHKPKQKHAKHEKHKHKHHGSSKKKVKKLEEPKPVAKQPEQLKKAVKSKTAQALDAIEKKLIQEELLKERNIFMETESISDSETPGKGSDIGSDDVHLPPASEDEELNLEELMKQKASAIISPVSDDSVKWHTLQKSDAMELLQKELSALSEKDKGVRQEIEGSEKRKKISSPPLTKKRKRKLSSGSSSDSEQKQKKQAPLKDEVTFIKEVKGSHDRRKKDDHVFKTPREAGRSPRADPKTLTRPNRSPADLKAADHNRKPSEQDRKHSDQDRRLSDQDRKHPDQNRRLSDQDRRHLDQSRREREERDRPRSRDARSSLDVNRDQRGSGDYDRRRLREADRRRDDDRRPSTDRWNERERVAGTEHERDREQHRDSDRIRSLRPGDRDADRREARRSRSPYDRRPYDRDRGRDYRSGGQGGRDRYRDHHREDKFKGSLSEGLKIDSSSDEEKGEEIDISSEEEDEEAIIEKRRKEREELYKRLGAANEDSNMSAASSRVPTPPELHIIGSSLKEKDQEKEEEQKLRRRIEERIKNKNDEEKENDGDMFSENYQVKSPGSIEPTMGFKDTSHVTDACDDKEGYYRVRIGEVLDNHYTVYGYTGQGVFSNVVRARDIARGNQEVAIKIIRNNDIMHKTGLKELEMLRRLNDADSEDRFHCLRLYGHFFHKGHLCMVMESLSMNLREVLKKYGKNVGLHIKAVRSYSQQLFLALKLLKKCSILHADIKPDNILVNESKIVLKLCDFGSASHVAENDITPYLVSRFYRAPEIILGIPYDHNIDMWSAACTIYELYTGKILFAGKSNNQMLKFFMDLKGKASNKFIRKGAFKDQHFDDKCNFLYREIDKITEREKVTLVSVVNPTRDLLVELMGAQVVIPDDHAKKLAQLRDLLDKILMLDPSKRISINQALMHPFIQEKM</sequence>
<dbReference type="InterPro" id="IPR050494">
    <property type="entry name" value="Ser_Thr_dual-spec_kinase"/>
</dbReference>
<dbReference type="Pfam" id="PF00069">
    <property type="entry name" value="Pkinase"/>
    <property type="match status" value="1"/>
</dbReference>
<keyword evidence="8" id="KW-0507">mRNA processing</keyword>
<comment type="catalytic activity">
    <reaction evidence="23">
        <text>L-threonyl-[protein] + ATP = O-phospho-L-threonyl-[protein] + ADP + H(+)</text>
        <dbReference type="Rhea" id="RHEA:46608"/>
        <dbReference type="Rhea" id="RHEA-COMP:11060"/>
        <dbReference type="Rhea" id="RHEA-COMP:11605"/>
        <dbReference type="ChEBI" id="CHEBI:15378"/>
        <dbReference type="ChEBI" id="CHEBI:30013"/>
        <dbReference type="ChEBI" id="CHEBI:30616"/>
        <dbReference type="ChEBI" id="CHEBI:61977"/>
        <dbReference type="ChEBI" id="CHEBI:456216"/>
        <dbReference type="EC" id="2.7.11.1"/>
    </reaction>
    <physiologicalReaction direction="left-to-right" evidence="23">
        <dbReference type="Rhea" id="RHEA:46609"/>
    </physiologicalReaction>
</comment>
<evidence type="ECO:0000256" key="2">
    <source>
        <dbReference type="ARBA" id="ARBA00004629"/>
    </source>
</evidence>
<evidence type="ECO:0000256" key="21">
    <source>
        <dbReference type="ARBA" id="ARBA00031858"/>
    </source>
</evidence>
<evidence type="ECO:0000256" key="8">
    <source>
        <dbReference type="ARBA" id="ARBA00022664"/>
    </source>
</evidence>
<keyword evidence="7" id="KW-0597">Phosphoprotein</keyword>
<evidence type="ECO:0000256" key="15">
    <source>
        <dbReference type="ARBA" id="ARBA00022843"/>
    </source>
</evidence>
<keyword evidence="12" id="KW-0418">Kinase</keyword>
<keyword evidence="4" id="KW-0158">Chromosome</keyword>
<dbReference type="GO" id="GO:0045292">
    <property type="term" value="P:mRNA cis splicing, via spliceosome"/>
    <property type="evidence" value="ECO:0007669"/>
    <property type="project" value="InterPro"/>
</dbReference>
<keyword evidence="11" id="KW-0547">Nucleotide-binding</keyword>
<evidence type="ECO:0000256" key="5">
    <source>
        <dbReference type="ARBA" id="ARBA00022499"/>
    </source>
</evidence>
<keyword evidence="6" id="KW-0723">Serine/threonine-protein kinase</keyword>
<feature type="compositionally biased region" description="Basic residues" evidence="25">
    <location>
        <begin position="231"/>
        <end position="248"/>
    </location>
</feature>
<dbReference type="InterPro" id="IPR000719">
    <property type="entry name" value="Prot_kinase_dom"/>
</dbReference>
<evidence type="ECO:0000256" key="6">
    <source>
        <dbReference type="ARBA" id="ARBA00022527"/>
    </source>
</evidence>
<keyword evidence="9" id="KW-0808">Transferase</keyword>
<evidence type="ECO:0000256" key="19">
    <source>
        <dbReference type="ARBA" id="ARBA00023596"/>
    </source>
</evidence>
<reference evidence="27" key="1">
    <citation type="submission" date="2020-11" db="EMBL/GenBank/DDBJ databases">
        <authorList>
            <person name="Tran Van P."/>
        </authorList>
    </citation>
    <scope>NUCLEOTIDE SEQUENCE</scope>
</reference>
<keyword evidence="10" id="KW-0747">Spliceosome</keyword>
<dbReference type="EMBL" id="LR900170">
    <property type="protein sequence ID" value="CAD7244515.1"/>
    <property type="molecule type" value="Genomic_DNA"/>
</dbReference>
<comment type="similarity">
    <text evidence="19">Belongs to the protein kinase superfamily. CMGC Ser/Thr protein kinase family.</text>
</comment>
<dbReference type="PANTHER" id="PTHR24058">
    <property type="entry name" value="DUAL SPECIFICITY PROTEIN KINASE"/>
    <property type="match status" value="1"/>
</dbReference>
<evidence type="ECO:0000313" key="27">
    <source>
        <dbReference type="EMBL" id="CAD7244515.1"/>
    </source>
</evidence>
<dbReference type="Gene3D" id="1.10.510.10">
    <property type="entry name" value="Transferase(Phosphotransferase) domain 1"/>
    <property type="match status" value="1"/>
</dbReference>
<feature type="compositionally biased region" description="Polar residues" evidence="25">
    <location>
        <begin position="552"/>
        <end position="563"/>
    </location>
</feature>
<feature type="compositionally biased region" description="Acidic residues" evidence="25">
    <location>
        <begin position="12"/>
        <end position="24"/>
    </location>
</feature>
<evidence type="ECO:0000256" key="1">
    <source>
        <dbReference type="ARBA" id="ARBA00004123"/>
    </source>
</evidence>
<dbReference type="GO" id="GO:0005681">
    <property type="term" value="C:spliceosomal complex"/>
    <property type="evidence" value="ECO:0007669"/>
    <property type="project" value="UniProtKB-KW"/>
</dbReference>
<evidence type="ECO:0000256" key="18">
    <source>
        <dbReference type="ARBA" id="ARBA00023242"/>
    </source>
</evidence>
<dbReference type="PROSITE" id="PS50011">
    <property type="entry name" value="PROTEIN_KINASE_DOM"/>
    <property type="match status" value="1"/>
</dbReference>
<evidence type="ECO:0000256" key="16">
    <source>
        <dbReference type="ARBA" id="ARBA00022990"/>
    </source>
</evidence>
<gene>
    <name evidence="27" type="ORF">DSTB1V02_LOCUS4409</name>
</gene>
<evidence type="ECO:0000256" key="17">
    <source>
        <dbReference type="ARBA" id="ARBA00023187"/>
    </source>
</evidence>
<evidence type="ECO:0000256" key="11">
    <source>
        <dbReference type="ARBA" id="ARBA00022741"/>
    </source>
</evidence>
<dbReference type="Gene3D" id="3.30.200.20">
    <property type="entry name" value="Phosphorylase Kinase, domain 1"/>
    <property type="match status" value="1"/>
</dbReference>
<protein>
    <recommendedName>
        <fullName evidence="20">Serine/threonine-protein kinase PRP4 homolog</fullName>
        <ecNumber evidence="3">2.7.11.1</ecNumber>
    </recommendedName>
    <alternativeName>
        <fullName evidence="21">PRP4 pre-mRNA-processing factor 4 homolog</fullName>
    </alternativeName>
</protein>
<keyword evidence="13" id="KW-0995">Kinetochore</keyword>
<keyword evidence="15" id="KW-0832">Ubl conjugation</keyword>
<feature type="compositionally biased region" description="Basic and acidic residues" evidence="25">
    <location>
        <begin position="576"/>
        <end position="603"/>
    </location>
</feature>
<dbReference type="InterPro" id="IPR008271">
    <property type="entry name" value="Ser/Thr_kinase_AS"/>
</dbReference>
<dbReference type="SMART" id="SM00220">
    <property type="entry name" value="S_TKc"/>
    <property type="match status" value="1"/>
</dbReference>
<evidence type="ECO:0000256" key="25">
    <source>
        <dbReference type="SAM" id="MobiDB-lite"/>
    </source>
</evidence>
<dbReference type="PROSITE" id="PS00108">
    <property type="entry name" value="PROTEIN_KINASE_ST"/>
    <property type="match status" value="1"/>
</dbReference>
<dbReference type="InterPro" id="IPR011009">
    <property type="entry name" value="Kinase-like_dom_sf"/>
</dbReference>
<proteinExistence type="inferred from homology"/>
<feature type="compositionally biased region" description="Acidic residues" evidence="25">
    <location>
        <begin position="511"/>
        <end position="531"/>
    </location>
</feature>
<evidence type="ECO:0000256" key="23">
    <source>
        <dbReference type="ARBA" id="ARBA00048659"/>
    </source>
</evidence>
<keyword evidence="17" id="KW-0508">mRNA splicing</keyword>
<feature type="region of interest" description="Disordered" evidence="25">
    <location>
        <begin position="139"/>
        <end position="171"/>
    </location>
</feature>
<keyword evidence="28" id="KW-1185">Reference proteome</keyword>
<feature type="compositionally biased region" description="Basic and acidic residues" evidence="25">
    <location>
        <begin position="256"/>
        <end position="306"/>
    </location>
</feature>
<evidence type="ECO:0000256" key="4">
    <source>
        <dbReference type="ARBA" id="ARBA00022454"/>
    </source>
</evidence>
<dbReference type="CDD" id="cd14135">
    <property type="entry name" value="STKc_PRP4"/>
    <property type="match status" value="1"/>
</dbReference>
<feature type="compositionally biased region" description="Basic and acidic residues" evidence="25">
    <location>
        <begin position="216"/>
        <end position="230"/>
    </location>
</feature>
<comment type="subunit">
    <text evidence="22">Interacts with CLK1 C-terminus. Associates with the U5 snRNP and NCOR1 deacetylase complexes. Identified in the spliceosome C complex.</text>
</comment>
<keyword evidence="18" id="KW-0539">Nucleus</keyword>
<keyword evidence="16" id="KW-0007">Acetylation</keyword>
<feature type="domain" description="Protein kinase" evidence="26">
    <location>
        <begin position="659"/>
        <end position="976"/>
    </location>
</feature>
<dbReference type="GO" id="GO:0004674">
    <property type="term" value="F:protein serine/threonine kinase activity"/>
    <property type="evidence" value="ECO:0007669"/>
    <property type="project" value="UniProtKB-KW"/>
</dbReference>
<comment type="subcellular location">
    <subcellularLocation>
        <location evidence="2">Chromosome</location>
        <location evidence="2">Centromere</location>
        <location evidence="2">Kinetochore</location>
    </subcellularLocation>
    <subcellularLocation>
        <location evidence="1">Nucleus</location>
    </subcellularLocation>
</comment>
<dbReference type="Proteomes" id="UP000677054">
    <property type="component" value="Unassembled WGS sequence"/>
</dbReference>
<name>A0A7R8X5P3_9CRUS</name>
<evidence type="ECO:0000256" key="13">
    <source>
        <dbReference type="ARBA" id="ARBA00022838"/>
    </source>
</evidence>
<evidence type="ECO:0000256" key="9">
    <source>
        <dbReference type="ARBA" id="ARBA00022679"/>
    </source>
</evidence>
<organism evidence="27">
    <name type="scientific">Darwinula stevensoni</name>
    <dbReference type="NCBI Taxonomy" id="69355"/>
    <lineage>
        <taxon>Eukaryota</taxon>
        <taxon>Metazoa</taxon>
        <taxon>Ecdysozoa</taxon>
        <taxon>Arthropoda</taxon>
        <taxon>Crustacea</taxon>
        <taxon>Oligostraca</taxon>
        <taxon>Ostracoda</taxon>
        <taxon>Podocopa</taxon>
        <taxon>Podocopida</taxon>
        <taxon>Darwinulocopina</taxon>
        <taxon>Darwinuloidea</taxon>
        <taxon>Darwinulidae</taxon>
        <taxon>Darwinula</taxon>
    </lineage>
</organism>
<evidence type="ECO:0000256" key="14">
    <source>
        <dbReference type="ARBA" id="ARBA00022840"/>
    </source>
</evidence>
<feature type="region of interest" description="Disordered" evidence="25">
    <location>
        <begin position="1"/>
        <end position="119"/>
    </location>
</feature>
<evidence type="ECO:0000256" key="22">
    <source>
        <dbReference type="ARBA" id="ARBA00046964"/>
    </source>
</evidence>
<feature type="compositionally biased region" description="Basic residues" evidence="25">
    <location>
        <begin position="53"/>
        <end position="92"/>
    </location>
</feature>
<dbReference type="FunFam" id="3.30.200.20:FF:000123">
    <property type="entry name" value="serine/threonine-protein kinase PRP4 homolog"/>
    <property type="match status" value="1"/>
</dbReference>
<evidence type="ECO:0000256" key="7">
    <source>
        <dbReference type="ARBA" id="ARBA00022553"/>
    </source>
</evidence>
<evidence type="ECO:0000259" key="26">
    <source>
        <dbReference type="PROSITE" id="PS50011"/>
    </source>
</evidence>
<dbReference type="InterPro" id="IPR044092">
    <property type="entry name" value="STKc_PRP4"/>
</dbReference>
<dbReference type="GO" id="GO:0005524">
    <property type="term" value="F:ATP binding"/>
    <property type="evidence" value="ECO:0007669"/>
    <property type="project" value="UniProtKB-KW"/>
</dbReference>
<dbReference type="EMBL" id="CAJPEV010000653">
    <property type="protein sequence ID" value="CAG0887271.1"/>
    <property type="molecule type" value="Genomic_DNA"/>
</dbReference>
<dbReference type="OrthoDB" id="3967at2759"/>
<dbReference type="GO" id="GO:0000776">
    <property type="term" value="C:kinetochore"/>
    <property type="evidence" value="ECO:0007669"/>
    <property type="project" value="UniProtKB-KW"/>
</dbReference>
<accession>A0A7R8X5P3</accession>